<name>A0A4Q1SDW0_9BACT</name>
<comment type="caution">
    <text evidence="2">The sequence shown here is derived from an EMBL/GenBank/DDBJ whole genome shotgun (WGS) entry which is preliminary data.</text>
</comment>
<dbReference type="Proteomes" id="UP000290253">
    <property type="component" value="Unassembled WGS sequence"/>
</dbReference>
<dbReference type="RefSeq" id="WP_129208463.1">
    <property type="nucleotide sequence ID" value="NZ_BMGU01000003.1"/>
</dbReference>
<sequence length="167" mass="18085">MSSSRKKVIVRKLSRDWVPGYLPADGFVRGGSVELLGLDGKVAFIDVTQVKWIAFVRDFNSGETANPERLLRKTFTGRPRTSGIFLRLRLTDGELLEGVAANDSSLIASHGVFLTPPDTRSNTQRLWVPAGAVSELEAISVIGNAAKPKPASSQALETSTSAQEELF</sequence>
<accession>A0A4Q1SDW0</accession>
<feature type="compositionally biased region" description="Polar residues" evidence="1">
    <location>
        <begin position="151"/>
        <end position="167"/>
    </location>
</feature>
<gene>
    <name evidence="2" type="ORF">ESZ00_11755</name>
</gene>
<evidence type="ECO:0000313" key="3">
    <source>
        <dbReference type="Proteomes" id="UP000290253"/>
    </source>
</evidence>
<dbReference type="OrthoDB" id="118450at2"/>
<dbReference type="InterPro" id="IPR054251">
    <property type="entry name" value="DUF6982"/>
</dbReference>
<dbReference type="Pfam" id="PF22478">
    <property type="entry name" value="DUF6982"/>
    <property type="match status" value="1"/>
</dbReference>
<proteinExistence type="predicted"/>
<evidence type="ECO:0000256" key="1">
    <source>
        <dbReference type="SAM" id="MobiDB-lite"/>
    </source>
</evidence>
<keyword evidence="3" id="KW-1185">Reference proteome</keyword>
<evidence type="ECO:0000313" key="2">
    <source>
        <dbReference type="EMBL" id="RXS95265.1"/>
    </source>
</evidence>
<reference evidence="2 3" key="1">
    <citation type="journal article" date="2016" name="Int. J. Syst. Evol. Microbiol.">
        <title>Acidipila dinghuensis sp. nov., an acidobacterium isolated from forest soil.</title>
        <authorList>
            <person name="Jiang Y.W."/>
            <person name="Wang J."/>
            <person name="Chen M.H."/>
            <person name="Lv Y.Y."/>
            <person name="Qiu L.H."/>
        </authorList>
    </citation>
    <scope>NUCLEOTIDE SEQUENCE [LARGE SCALE GENOMIC DNA]</scope>
    <source>
        <strain evidence="2 3">DHOF10</strain>
    </source>
</reference>
<feature type="region of interest" description="Disordered" evidence="1">
    <location>
        <begin position="148"/>
        <end position="167"/>
    </location>
</feature>
<dbReference type="AlphaFoldDB" id="A0A4Q1SDW0"/>
<protein>
    <submittedName>
        <fullName evidence="2">Uncharacterized protein</fullName>
    </submittedName>
</protein>
<organism evidence="2 3">
    <name type="scientific">Silvibacterium dinghuense</name>
    <dbReference type="NCBI Taxonomy" id="1560006"/>
    <lineage>
        <taxon>Bacteria</taxon>
        <taxon>Pseudomonadati</taxon>
        <taxon>Acidobacteriota</taxon>
        <taxon>Terriglobia</taxon>
        <taxon>Terriglobales</taxon>
        <taxon>Acidobacteriaceae</taxon>
        <taxon>Silvibacterium</taxon>
    </lineage>
</organism>
<dbReference type="EMBL" id="SDMK01000002">
    <property type="protein sequence ID" value="RXS95265.1"/>
    <property type="molecule type" value="Genomic_DNA"/>
</dbReference>